<keyword evidence="2" id="KW-1160">Virus entry into host cell</keyword>
<name>A0A8S5SNW4_9CAUD</name>
<reference evidence="5" key="1">
    <citation type="journal article" date="2021" name="Proc. Natl. Acad. Sci. U.S.A.">
        <title>A Catalog of Tens of Thousands of Viruses from Human Metagenomes Reveals Hidden Associations with Chronic Diseases.</title>
        <authorList>
            <person name="Tisza M.J."/>
            <person name="Buck C.B."/>
        </authorList>
    </citation>
    <scope>NUCLEOTIDE SEQUENCE</scope>
    <source>
        <strain evidence="5">CtnR613</strain>
    </source>
</reference>
<accession>A0A8S5SNW4</accession>
<proteinExistence type="predicted"/>
<keyword evidence="2" id="KW-1162">Viral penetration into host cytoplasm</keyword>
<keyword evidence="2" id="KW-1171">Viral genome ejection through host cell envelope</keyword>
<protein>
    <submittedName>
        <fullName evidence="5">Portal protein</fullName>
    </submittedName>
</protein>
<organism evidence="5">
    <name type="scientific">Siphoviridae sp. ctnR613</name>
    <dbReference type="NCBI Taxonomy" id="2827939"/>
    <lineage>
        <taxon>Viruses</taxon>
        <taxon>Duplodnaviria</taxon>
        <taxon>Heunggongvirae</taxon>
        <taxon>Uroviricota</taxon>
        <taxon>Caudoviricetes</taxon>
    </lineage>
</organism>
<dbReference type="InterPro" id="IPR006944">
    <property type="entry name" value="Phage/GTA_portal"/>
</dbReference>
<dbReference type="EMBL" id="BK032640">
    <property type="protein sequence ID" value="DAF52616.1"/>
    <property type="molecule type" value="Genomic_DNA"/>
</dbReference>
<evidence type="ECO:0000256" key="4">
    <source>
        <dbReference type="SAM" id="MobiDB-lite"/>
    </source>
</evidence>
<dbReference type="InterPro" id="IPR006427">
    <property type="entry name" value="Portal_HK97"/>
</dbReference>
<keyword evidence="1" id="KW-1188">Viral release from host cell</keyword>
<keyword evidence="1" id="KW-0118">Viral capsid assembly</keyword>
<evidence type="ECO:0000256" key="1">
    <source>
        <dbReference type="ARBA" id="ARBA00022950"/>
    </source>
</evidence>
<dbReference type="NCBIfam" id="TIGR01537">
    <property type="entry name" value="portal_HK97"/>
    <property type="match status" value="1"/>
</dbReference>
<sequence>MRIPFTNIEINRKTKSDNEVVKNEVVGLDWLLENQKENSNPFSESTYYTCMKILSESLAKLPLKAYERTAKGGKRRIDHEYLKVLAERPNSFSTATAFWCDVETRRNHYGNCYIYLDFKKKTLKDGKKKYTLDGMYILDNDNVEVVIDNKKVLSPERNKVFYKYRGDDKIYIFSSDEILHFRTSISTNGITGLSIKEQLYDLLSTSKEGEKYLKTLFENGMTGKAVLNYTSDLKPDAVEKMAKMIKTYVGRKENMYNIIPLNPSMELKPLNINLNDAQFLENKKFLSNQIASLFGIKPYFLNDYSGKNDIEFQNTSFYIDTLMYILKHYEEELNYKLMDIENASFKFNEKAILRLNAKEQMEVLKDGVNNAIYLPNEAREILDLDSVDGGDTLICNGNYIPITEVGNQYKSTKEIERGGTEQVEDTKQDVNNRE</sequence>
<evidence type="ECO:0000313" key="5">
    <source>
        <dbReference type="EMBL" id="DAF52616.1"/>
    </source>
</evidence>
<feature type="region of interest" description="Disordered" evidence="4">
    <location>
        <begin position="414"/>
        <end position="434"/>
    </location>
</feature>
<evidence type="ECO:0000256" key="3">
    <source>
        <dbReference type="ARBA" id="ARBA00023219"/>
    </source>
</evidence>
<dbReference type="Pfam" id="PF04860">
    <property type="entry name" value="Phage_portal"/>
    <property type="match status" value="1"/>
</dbReference>
<evidence type="ECO:0000256" key="2">
    <source>
        <dbReference type="ARBA" id="ARBA00023009"/>
    </source>
</evidence>
<keyword evidence="3" id="KW-0231">Viral genome packaging</keyword>